<keyword evidence="2" id="KW-1185">Reference proteome</keyword>
<dbReference type="OrthoDB" id="5095213at2759"/>
<protein>
    <submittedName>
        <fullName evidence="1">Uncharacterized protein</fullName>
    </submittedName>
</protein>
<dbReference type="Proteomes" id="UP000245910">
    <property type="component" value="Chromosome III"/>
</dbReference>
<name>A0A2L2TE61_9HYPO</name>
<dbReference type="AlphaFoldDB" id="A0A2L2TE61"/>
<evidence type="ECO:0000313" key="1">
    <source>
        <dbReference type="EMBL" id="CEI68259.1"/>
    </source>
</evidence>
<reference evidence="2" key="1">
    <citation type="submission" date="2014-10" db="EMBL/GenBank/DDBJ databases">
        <authorList>
            <person name="King R."/>
        </authorList>
    </citation>
    <scope>NUCLEOTIDE SEQUENCE [LARGE SCALE GENOMIC DNA]</scope>
    <source>
        <strain evidence="2">A3/5</strain>
    </source>
</reference>
<dbReference type="EMBL" id="LN649231">
    <property type="protein sequence ID" value="CEI68259.1"/>
    <property type="molecule type" value="Genomic_DNA"/>
</dbReference>
<dbReference type="RefSeq" id="XP_025591974.1">
    <property type="nucleotide sequence ID" value="XM_025737078.1"/>
</dbReference>
<accession>A0A2L2TE61</accession>
<proteinExistence type="predicted"/>
<dbReference type="GeneID" id="37259975"/>
<sequence>MPTEEQLRQLEAEDNSQQPVMLQIWLNEPSTVVFAADVWSSERAIAKPRPKAKDTKSRRKNVKVKNAAKAAWVLNGFEDYRSGATHQF</sequence>
<dbReference type="KEGG" id="fvn:FVRRES_08336"/>
<organism evidence="1 2">
    <name type="scientific">Fusarium venenatum</name>
    <dbReference type="NCBI Taxonomy" id="56646"/>
    <lineage>
        <taxon>Eukaryota</taxon>
        <taxon>Fungi</taxon>
        <taxon>Dikarya</taxon>
        <taxon>Ascomycota</taxon>
        <taxon>Pezizomycotina</taxon>
        <taxon>Sordariomycetes</taxon>
        <taxon>Hypocreomycetidae</taxon>
        <taxon>Hypocreales</taxon>
        <taxon>Nectriaceae</taxon>
        <taxon>Fusarium</taxon>
    </lineage>
</organism>
<evidence type="ECO:0000313" key="2">
    <source>
        <dbReference type="Proteomes" id="UP000245910"/>
    </source>
</evidence>